<organism evidence="1 2">
    <name type="scientific">Caerostris darwini</name>
    <dbReference type="NCBI Taxonomy" id="1538125"/>
    <lineage>
        <taxon>Eukaryota</taxon>
        <taxon>Metazoa</taxon>
        <taxon>Ecdysozoa</taxon>
        <taxon>Arthropoda</taxon>
        <taxon>Chelicerata</taxon>
        <taxon>Arachnida</taxon>
        <taxon>Araneae</taxon>
        <taxon>Araneomorphae</taxon>
        <taxon>Entelegynae</taxon>
        <taxon>Araneoidea</taxon>
        <taxon>Araneidae</taxon>
        <taxon>Caerostris</taxon>
    </lineage>
</organism>
<comment type="caution">
    <text evidence="1">The sequence shown here is derived from an EMBL/GenBank/DDBJ whole genome shotgun (WGS) entry which is preliminary data.</text>
</comment>
<sequence>MQYHWYSKIKFSFSSDTKIYNWFRLDIKISVMEANWKQVSCPLEVPFSYHFAALHPVEALSRDIPSGEGPFVEEFYQCVTYGFYTAPWRQSSSTPPSVSSSCSSFPSASSSPPTPPPSPPLPVPFCEVSRSGVGDRCAAEAVGVKRFSVVPLCIVCFQKLRSSSQPT</sequence>
<accession>A0AAV4VW41</accession>
<proteinExistence type="predicted"/>
<dbReference type="EMBL" id="BPLQ01013641">
    <property type="protein sequence ID" value="GIY73804.1"/>
    <property type="molecule type" value="Genomic_DNA"/>
</dbReference>
<gene>
    <name evidence="1" type="ORF">CDAR_594461</name>
</gene>
<name>A0AAV4VW41_9ARAC</name>
<dbReference type="AlphaFoldDB" id="A0AAV4VW41"/>
<protein>
    <submittedName>
        <fullName evidence="1">Uncharacterized protein</fullName>
    </submittedName>
</protein>
<evidence type="ECO:0000313" key="2">
    <source>
        <dbReference type="Proteomes" id="UP001054837"/>
    </source>
</evidence>
<reference evidence="1 2" key="1">
    <citation type="submission" date="2021-06" db="EMBL/GenBank/DDBJ databases">
        <title>Caerostris darwini draft genome.</title>
        <authorList>
            <person name="Kono N."/>
            <person name="Arakawa K."/>
        </authorList>
    </citation>
    <scope>NUCLEOTIDE SEQUENCE [LARGE SCALE GENOMIC DNA]</scope>
</reference>
<keyword evidence="2" id="KW-1185">Reference proteome</keyword>
<dbReference type="Proteomes" id="UP001054837">
    <property type="component" value="Unassembled WGS sequence"/>
</dbReference>
<evidence type="ECO:0000313" key="1">
    <source>
        <dbReference type="EMBL" id="GIY73804.1"/>
    </source>
</evidence>